<dbReference type="InterPro" id="IPR003607">
    <property type="entry name" value="HD/PDEase_dom"/>
</dbReference>
<evidence type="ECO:0000313" key="3">
    <source>
        <dbReference type="Proteomes" id="UP000178606"/>
    </source>
</evidence>
<dbReference type="Gene3D" id="1.10.3210.10">
    <property type="entry name" value="Hypothetical protein af1432"/>
    <property type="match status" value="1"/>
</dbReference>
<comment type="caution">
    <text evidence="2">The sequence shown here is derived from an EMBL/GenBank/DDBJ whole genome shotgun (WGS) entry which is preliminary data.</text>
</comment>
<proteinExistence type="predicted"/>
<protein>
    <recommendedName>
        <fullName evidence="1">HD-GYP domain-containing protein</fullName>
    </recommendedName>
</protein>
<dbReference type="Pfam" id="PF13487">
    <property type="entry name" value="HD_5"/>
    <property type="match status" value="1"/>
</dbReference>
<evidence type="ECO:0000259" key="1">
    <source>
        <dbReference type="PROSITE" id="PS51832"/>
    </source>
</evidence>
<dbReference type="PANTHER" id="PTHR43155">
    <property type="entry name" value="CYCLIC DI-GMP PHOSPHODIESTERASE PA4108-RELATED"/>
    <property type="match status" value="1"/>
</dbReference>
<dbReference type="PANTHER" id="PTHR43155:SF2">
    <property type="entry name" value="CYCLIC DI-GMP PHOSPHODIESTERASE PA4108"/>
    <property type="match status" value="1"/>
</dbReference>
<dbReference type="PROSITE" id="PS51832">
    <property type="entry name" value="HD_GYP"/>
    <property type="match status" value="1"/>
</dbReference>
<dbReference type="Proteomes" id="UP000178606">
    <property type="component" value="Unassembled WGS sequence"/>
</dbReference>
<dbReference type="SUPFAM" id="SSF109604">
    <property type="entry name" value="HD-domain/PDEase-like"/>
    <property type="match status" value="1"/>
</dbReference>
<dbReference type="CDD" id="cd00077">
    <property type="entry name" value="HDc"/>
    <property type="match status" value="1"/>
</dbReference>
<feature type="domain" description="HD-GYP" evidence="1">
    <location>
        <begin position="249"/>
        <end position="450"/>
    </location>
</feature>
<dbReference type="SMART" id="SM00471">
    <property type="entry name" value="HDc"/>
    <property type="match status" value="1"/>
</dbReference>
<name>A0A1F6D591_HANXR</name>
<organism evidence="2 3">
    <name type="scientific">Handelsmanbacteria sp. (strain RIFCSPLOWO2_12_FULL_64_10)</name>
    <dbReference type="NCBI Taxonomy" id="1817868"/>
    <lineage>
        <taxon>Bacteria</taxon>
        <taxon>Candidatus Handelsmaniibacteriota</taxon>
    </lineage>
</organism>
<evidence type="ECO:0000313" key="2">
    <source>
        <dbReference type="EMBL" id="OGG56212.1"/>
    </source>
</evidence>
<dbReference type="EMBL" id="MFKF01000041">
    <property type="protein sequence ID" value="OGG56212.1"/>
    <property type="molecule type" value="Genomic_DNA"/>
</dbReference>
<sequence length="531" mass="58508">MEPLRIADVKAGQTLDHFIYASNGRLLLTAGVPISPDDVSNLRAWSRSVVYRLSAEEHQAVLMAKREGVSYDPNREHKSLNVNALKEGDRVEPDTYKVGNVLVWLQEGRTVTGSVIEQMKQVASGTQDTIYRWSGDSLVSPEDFVTAAVSNYLRRRQRQAPVRIAGPRRTFETERAEARQKLAQIPADTSLGAHMKRAPTAWTPQRVQQINQALKGSVDQFEKTMSADTQTGAPRLSTGALRSHRQIVEDNVSLLMNDGNILLGLLNEKAESTHLFAHGCKVSVLATEVAAAMNLTKQDVISVGTVALLHDVGMARVPEAILTKASPLIAEEFAEIRRHPLYSQELVSTQSGIPRVVQEVIVQVHERLDGSGYPQGLKADAIHPFAKIISAADAYTAMISPRPYRAALLPYHAVVSLLRSAYHRLFDREVVKTLISCLSLCPIGTVVQLNTGEVGQVIGAHKDAFTRPVVRILYDGDGSRVSVERVVDLMSSEDLEIVQTIRAEDLREVDGRLSLADRAAWHEVYNIQKAS</sequence>
<dbReference type="InterPro" id="IPR037522">
    <property type="entry name" value="HD_GYP_dom"/>
</dbReference>
<reference evidence="2 3" key="1">
    <citation type="journal article" date="2016" name="Nat. Commun.">
        <title>Thousands of microbial genomes shed light on interconnected biogeochemical processes in an aquifer system.</title>
        <authorList>
            <person name="Anantharaman K."/>
            <person name="Brown C.T."/>
            <person name="Hug L.A."/>
            <person name="Sharon I."/>
            <person name="Castelle C.J."/>
            <person name="Probst A.J."/>
            <person name="Thomas B.C."/>
            <person name="Singh A."/>
            <person name="Wilkins M.J."/>
            <person name="Karaoz U."/>
            <person name="Brodie E.L."/>
            <person name="Williams K.H."/>
            <person name="Hubbard S.S."/>
            <person name="Banfield J.F."/>
        </authorList>
    </citation>
    <scope>NUCLEOTIDE SEQUENCE [LARGE SCALE GENOMIC DNA]</scope>
    <source>
        <strain evidence="3">RIFCSPLOWO2_12_FULL_64_10</strain>
    </source>
</reference>
<accession>A0A1F6D591</accession>
<dbReference type="AlphaFoldDB" id="A0A1F6D591"/>
<gene>
    <name evidence="2" type="ORF">A3F84_05940</name>
</gene>